<keyword evidence="3" id="KW-0053">Apoptosis</keyword>
<keyword evidence="7" id="KW-0325">Glycoprotein</keyword>
<dbReference type="PROSITE" id="PS50050">
    <property type="entry name" value="TNFR_NGFR_2"/>
    <property type="match status" value="1"/>
</dbReference>
<feature type="disulfide bond" evidence="8">
    <location>
        <begin position="59"/>
        <end position="74"/>
    </location>
</feature>
<comment type="subcellular location">
    <subcellularLocation>
        <location evidence="1">Secreted</location>
    </subcellularLocation>
</comment>
<dbReference type="GO" id="GO:0005576">
    <property type="term" value="C:extracellular region"/>
    <property type="evidence" value="ECO:0007669"/>
    <property type="project" value="UniProtKB-SubCell"/>
</dbReference>
<feature type="disulfide bond" evidence="8">
    <location>
        <begin position="80"/>
        <end position="98"/>
    </location>
</feature>
<reference evidence="11 12" key="1">
    <citation type="submission" date="2024-02" db="EMBL/GenBank/DDBJ databases">
        <title>Chromosome-level genome assembly of the Eurasian Minnow (Phoxinus phoxinus).</title>
        <authorList>
            <person name="Oriowo T.O."/>
            <person name="Martin S."/>
            <person name="Stange M."/>
            <person name="Chrysostomakis Y."/>
            <person name="Brown T."/>
            <person name="Winkler S."/>
            <person name="Kukowka S."/>
            <person name="Myers E.W."/>
            <person name="Bohne A."/>
        </authorList>
    </citation>
    <scope>NUCLEOTIDE SEQUENCE [LARGE SCALE GENOMIC DNA]</scope>
    <source>
        <strain evidence="11">ZFMK-TIS-60720</strain>
        <tissue evidence="11">Whole Organism</tissue>
    </source>
</reference>
<evidence type="ECO:0000256" key="4">
    <source>
        <dbReference type="ARBA" id="ARBA00022729"/>
    </source>
</evidence>
<dbReference type="FunFam" id="2.10.50.10:FF:000134">
    <property type="entry name" value="Tumor necrosis factor receptor superfamily, member 11b"/>
    <property type="match status" value="1"/>
</dbReference>
<evidence type="ECO:0000256" key="6">
    <source>
        <dbReference type="ARBA" id="ARBA00023157"/>
    </source>
</evidence>
<dbReference type="PROSITE" id="PS00652">
    <property type="entry name" value="TNFR_NGFR_1"/>
    <property type="match status" value="1"/>
</dbReference>
<evidence type="ECO:0000256" key="8">
    <source>
        <dbReference type="PROSITE-ProRule" id="PRU00206"/>
    </source>
</evidence>
<proteinExistence type="predicted"/>
<evidence type="ECO:0000256" key="1">
    <source>
        <dbReference type="ARBA" id="ARBA00004613"/>
    </source>
</evidence>
<dbReference type="EMBL" id="JAYKXH010000017">
    <property type="protein sequence ID" value="KAK7139646.1"/>
    <property type="molecule type" value="Genomic_DNA"/>
</dbReference>
<feature type="chain" id="PRO_5043007976" description="TNFR-Cys domain-containing protein" evidence="9">
    <location>
        <begin position="17"/>
        <end position="269"/>
    </location>
</feature>
<dbReference type="Pfam" id="PF00020">
    <property type="entry name" value="TNFR_c6"/>
    <property type="match status" value="2"/>
</dbReference>
<feature type="disulfide bond" evidence="8">
    <location>
        <begin position="77"/>
        <end position="90"/>
    </location>
</feature>
<dbReference type="PANTHER" id="PTHR23097:SF90">
    <property type="entry name" value="TUMOR NECROSIS FACTOR RECEPTOR SUPERFAMILY MEMBER 11B"/>
    <property type="match status" value="1"/>
</dbReference>
<keyword evidence="6 8" id="KW-1015">Disulfide bond</keyword>
<evidence type="ECO:0000256" key="7">
    <source>
        <dbReference type="ARBA" id="ARBA00023180"/>
    </source>
</evidence>
<dbReference type="AlphaFoldDB" id="A0AAN9GZZ8"/>
<dbReference type="PANTHER" id="PTHR23097">
    <property type="entry name" value="TUMOR NECROSIS FACTOR RECEPTOR SUPERFAMILY MEMBER"/>
    <property type="match status" value="1"/>
</dbReference>
<sequence length="269" mass="30177">MLLFSLLVVPVLAALAADDRSYQRRDPMTGGALLCDRCAPGSRMRAHCTRSQRTECVACEPGLFTEFWNYIPHCLLCDACSDHQRVARPCNRTANTVCECEPGFYWDQHFCKRHTGCKPGHGVKTAGTPHKDTECEVCADGWFADVTRAHAVCVPHSVCDADQHQMLPGARWHDSVCATCRTLAERGWAALFQPVLTGLHIQYKTPIHRLQQQVTRRLQKKLRKRGAGASSELLNLSLIREDSDLGYLAHRISQRVRSVQQHCRNSTAV</sequence>
<name>A0AAN9GZZ8_9TELE</name>
<feature type="signal peptide" evidence="9">
    <location>
        <begin position="1"/>
        <end position="16"/>
    </location>
</feature>
<feature type="domain" description="TNFR-Cys" evidence="10">
    <location>
        <begin position="58"/>
        <end position="98"/>
    </location>
</feature>
<keyword evidence="12" id="KW-1185">Reference proteome</keyword>
<evidence type="ECO:0000256" key="2">
    <source>
        <dbReference type="ARBA" id="ARBA00022525"/>
    </source>
</evidence>
<keyword evidence="2" id="KW-0964">Secreted</keyword>
<keyword evidence="4 9" id="KW-0732">Signal</keyword>
<dbReference type="InterPro" id="IPR001368">
    <property type="entry name" value="TNFR/NGFR_Cys_rich_reg"/>
</dbReference>
<evidence type="ECO:0000256" key="3">
    <source>
        <dbReference type="ARBA" id="ARBA00022703"/>
    </source>
</evidence>
<gene>
    <name evidence="11" type="ORF">R3I93_016701</name>
</gene>
<evidence type="ECO:0000313" key="11">
    <source>
        <dbReference type="EMBL" id="KAK7139646.1"/>
    </source>
</evidence>
<dbReference type="SMART" id="SM00208">
    <property type="entry name" value="TNFR"/>
    <property type="match status" value="4"/>
</dbReference>
<dbReference type="GO" id="GO:0006915">
    <property type="term" value="P:apoptotic process"/>
    <property type="evidence" value="ECO:0007669"/>
    <property type="project" value="UniProtKB-KW"/>
</dbReference>
<keyword evidence="5" id="KW-0677">Repeat</keyword>
<dbReference type="Proteomes" id="UP001364617">
    <property type="component" value="Unassembled WGS sequence"/>
</dbReference>
<feature type="repeat" description="TNFR-Cys" evidence="8">
    <location>
        <begin position="58"/>
        <end position="98"/>
    </location>
</feature>
<evidence type="ECO:0000256" key="9">
    <source>
        <dbReference type="SAM" id="SignalP"/>
    </source>
</evidence>
<evidence type="ECO:0000256" key="5">
    <source>
        <dbReference type="ARBA" id="ARBA00022737"/>
    </source>
</evidence>
<accession>A0AAN9GZZ8</accession>
<dbReference type="Gene3D" id="2.10.50.10">
    <property type="entry name" value="Tumor Necrosis Factor Receptor, subunit A, domain 2"/>
    <property type="match status" value="3"/>
</dbReference>
<protein>
    <recommendedName>
        <fullName evidence="10">TNFR-Cys domain-containing protein</fullName>
    </recommendedName>
</protein>
<comment type="caution">
    <text evidence="11">The sequence shown here is derived from an EMBL/GenBank/DDBJ whole genome shotgun (WGS) entry which is preliminary data.</text>
</comment>
<organism evidence="11 12">
    <name type="scientific">Phoxinus phoxinus</name>
    <name type="common">Eurasian minnow</name>
    <dbReference type="NCBI Taxonomy" id="58324"/>
    <lineage>
        <taxon>Eukaryota</taxon>
        <taxon>Metazoa</taxon>
        <taxon>Chordata</taxon>
        <taxon>Craniata</taxon>
        <taxon>Vertebrata</taxon>
        <taxon>Euteleostomi</taxon>
        <taxon>Actinopterygii</taxon>
        <taxon>Neopterygii</taxon>
        <taxon>Teleostei</taxon>
        <taxon>Ostariophysi</taxon>
        <taxon>Cypriniformes</taxon>
        <taxon>Leuciscidae</taxon>
        <taxon>Phoxininae</taxon>
        <taxon>Phoxinus</taxon>
    </lineage>
</organism>
<dbReference type="SUPFAM" id="SSF57586">
    <property type="entry name" value="TNF receptor-like"/>
    <property type="match status" value="2"/>
</dbReference>
<evidence type="ECO:0000259" key="10">
    <source>
        <dbReference type="PROSITE" id="PS50050"/>
    </source>
</evidence>
<dbReference type="InterPro" id="IPR052459">
    <property type="entry name" value="TNFRSF_decoy_receptor"/>
</dbReference>
<evidence type="ECO:0000313" key="12">
    <source>
        <dbReference type="Proteomes" id="UP001364617"/>
    </source>
</evidence>